<evidence type="ECO:0000313" key="8">
    <source>
        <dbReference type="Proteomes" id="UP001412239"/>
    </source>
</evidence>
<evidence type="ECO:0000256" key="2">
    <source>
        <dbReference type="ARBA" id="ARBA00022771"/>
    </source>
</evidence>
<dbReference type="SMART" id="SM00064">
    <property type="entry name" value="FYVE"/>
    <property type="match status" value="1"/>
</dbReference>
<accession>A0A292PZD0</accession>
<evidence type="ECO:0000256" key="3">
    <source>
        <dbReference type="ARBA" id="ARBA00022833"/>
    </source>
</evidence>
<evidence type="ECO:0000256" key="1">
    <source>
        <dbReference type="ARBA" id="ARBA00022723"/>
    </source>
</evidence>
<organism evidence="7 8">
    <name type="scientific">Tuber aestivum</name>
    <name type="common">summer truffle</name>
    <dbReference type="NCBI Taxonomy" id="59557"/>
    <lineage>
        <taxon>Eukaryota</taxon>
        <taxon>Fungi</taxon>
        <taxon>Dikarya</taxon>
        <taxon>Ascomycota</taxon>
        <taxon>Pezizomycotina</taxon>
        <taxon>Pezizomycetes</taxon>
        <taxon>Pezizales</taxon>
        <taxon>Tuberaceae</taxon>
        <taxon>Tuber</taxon>
    </lineage>
</organism>
<evidence type="ECO:0000256" key="4">
    <source>
        <dbReference type="PROSITE-ProRule" id="PRU00091"/>
    </source>
</evidence>
<evidence type="ECO:0000259" key="6">
    <source>
        <dbReference type="PROSITE" id="PS50178"/>
    </source>
</evidence>
<feature type="region of interest" description="Disordered" evidence="5">
    <location>
        <begin position="1"/>
        <end position="46"/>
    </location>
</feature>
<keyword evidence="2 4" id="KW-0863">Zinc-finger</keyword>
<dbReference type="EMBL" id="LN890990">
    <property type="protein sequence ID" value="CUS12494.1"/>
    <property type="molecule type" value="Genomic_DNA"/>
</dbReference>
<dbReference type="SUPFAM" id="SSF57903">
    <property type="entry name" value="FYVE/PHD zinc finger"/>
    <property type="match status" value="1"/>
</dbReference>
<feature type="domain" description="FYVE-type" evidence="6">
    <location>
        <begin position="164"/>
        <end position="219"/>
    </location>
</feature>
<feature type="region of interest" description="Disordered" evidence="5">
    <location>
        <begin position="230"/>
        <end position="267"/>
    </location>
</feature>
<gene>
    <name evidence="7" type="ORF">GSTUAT00003459001</name>
</gene>
<dbReference type="PANTHER" id="PTHR23164">
    <property type="entry name" value="EARLY ENDOSOME ANTIGEN 1"/>
    <property type="match status" value="1"/>
</dbReference>
<keyword evidence="8" id="KW-1185">Reference proteome</keyword>
<keyword evidence="1" id="KW-0479">Metal-binding</keyword>
<dbReference type="InterPro" id="IPR011011">
    <property type="entry name" value="Znf_FYVE_PHD"/>
</dbReference>
<keyword evidence="3" id="KW-0862">Zinc</keyword>
<dbReference type="InterPro" id="IPR013083">
    <property type="entry name" value="Znf_RING/FYVE/PHD"/>
</dbReference>
<dbReference type="Proteomes" id="UP001412239">
    <property type="component" value="Unassembled WGS sequence"/>
</dbReference>
<evidence type="ECO:0000256" key="5">
    <source>
        <dbReference type="SAM" id="MobiDB-lite"/>
    </source>
</evidence>
<sequence length="290" mass="31589">MPYPSPSLQPQRRSAQHSNNTSPPTTQHSQMIQPPQFNAFPTSPFSSLAHLPAPCRQLHPPKSPLYRPAVLRSIERPARRENSPLTPPTSSAASVNEDYVGDGEYKNGMDIRNAAYGSYLAGEDYGIAGLEEEGKVTGPPGKGHWKVFISTPDAEAVTCDAAMCVKNFSFVLRRHHCRRCGNVFCAQHTTHTVPLNQNARFHIQGYQERACDNCWNDYTRLLAAKRTDSLSSSNSSSSTLSNNHPSPSSPVMNMGVRGTGPGNGKGMDGLGAKVGSYVGSVPRDWSWSTF</sequence>
<dbReference type="InterPro" id="IPR017455">
    <property type="entry name" value="Znf_FYVE-rel"/>
</dbReference>
<proteinExistence type="predicted"/>
<protein>
    <recommendedName>
        <fullName evidence="6">FYVE-type domain-containing protein</fullName>
    </recommendedName>
</protein>
<dbReference type="PROSITE" id="PS50178">
    <property type="entry name" value="ZF_FYVE"/>
    <property type="match status" value="1"/>
</dbReference>
<feature type="region of interest" description="Disordered" evidence="5">
    <location>
        <begin position="75"/>
        <end position="98"/>
    </location>
</feature>
<feature type="compositionally biased region" description="Gly residues" evidence="5">
    <location>
        <begin position="257"/>
        <end position="267"/>
    </location>
</feature>
<evidence type="ECO:0000313" key="7">
    <source>
        <dbReference type="EMBL" id="CUS12494.1"/>
    </source>
</evidence>
<dbReference type="GO" id="GO:0008270">
    <property type="term" value="F:zinc ion binding"/>
    <property type="evidence" value="ECO:0007669"/>
    <property type="project" value="UniProtKB-KW"/>
</dbReference>
<feature type="compositionally biased region" description="Low complexity" evidence="5">
    <location>
        <begin position="230"/>
        <end position="250"/>
    </location>
</feature>
<dbReference type="CDD" id="cd15760">
    <property type="entry name" value="FYVE_scVPS27p_like"/>
    <property type="match status" value="1"/>
</dbReference>
<dbReference type="InterPro" id="IPR000306">
    <property type="entry name" value="Znf_FYVE"/>
</dbReference>
<dbReference type="Gene3D" id="3.30.40.10">
    <property type="entry name" value="Zinc/RING finger domain, C3HC4 (zinc finger)"/>
    <property type="match status" value="1"/>
</dbReference>
<reference evidence="7" key="1">
    <citation type="submission" date="2015-10" db="EMBL/GenBank/DDBJ databases">
        <authorList>
            <person name="Regsiter A."/>
            <person name="william w."/>
        </authorList>
    </citation>
    <scope>NUCLEOTIDE SEQUENCE</scope>
    <source>
        <strain evidence="7">Montdore</strain>
    </source>
</reference>
<dbReference type="AlphaFoldDB" id="A0A292PZD0"/>
<feature type="compositionally biased region" description="Polar residues" evidence="5">
    <location>
        <begin position="8"/>
        <end position="46"/>
    </location>
</feature>
<name>A0A292PZD0_9PEZI</name>
<dbReference type="Pfam" id="PF01363">
    <property type="entry name" value="FYVE"/>
    <property type="match status" value="1"/>
</dbReference>